<evidence type="ECO:0000256" key="2">
    <source>
        <dbReference type="ARBA" id="ARBA00022441"/>
    </source>
</evidence>
<evidence type="ECO:0000313" key="8">
    <source>
        <dbReference type="Proteomes" id="UP001153709"/>
    </source>
</evidence>
<name>A0A9N9SQ21_DIABA</name>
<evidence type="ECO:0000256" key="5">
    <source>
        <dbReference type="ARBA" id="ARBA00023242"/>
    </source>
</evidence>
<sequence>MDKALKWKLVEDPTGPHPRPRHGHRAVIIKDLMVVFGGGNEGMCDHIFVFNTATNQWFVPITKGDVPPRCAAFGFVADGTRLLVFGGVEEYGKYSNELYELQVTKWEWKRLKPKGTKIGHLPCPRLGHSFTLVNSKVYLFGGLTNYRTDRKKFLPRHLNDLYILDIRSNPMQWDFPQTNWTGPTPRESHTGIGYVNKKQDSFLIIYGGMNGRRLGDLWFLQTETMTWMQPQVFGLAPLPRSLHTSTLIGHRMFVFGGWVPAVPSKDENAIETTWKCTRTLACLNLETMSWDELNIQKESELDLPCPRAGHCAVGISTRLYIWSGRDGYKKIGKNQVCCKDLWYIDVDKPPAPGRVSLVKAGTHNLEVNWTGAISVHTYILQIQKCEIHPLTESKIPATSTALVSSFLTPKTTAASVQNSITTNDMTSVNLTKGCNIVQAKTLANVLPQTRKHSIVKISPISPANKSLQTIKAIPHQINTGSGKLMAFKPFKTTRKIATIGNQGTSRIAQPDKYTANSFSRVMVTSGTANLLKSTVSEYKTCLSGVPGAPSTIKISKLVDGANLSWEPPSGNQGEILEYSVYLAVRAKYKVNTSPGQLAFIRVYCGPDNKCIISNSSLSAAYIDKTTKTAIILRIAAKNEKGYGHAKEVRWLQDPSSKSKRLAESQPVAIKKVKNGKEGM</sequence>
<dbReference type="AlphaFoldDB" id="A0A9N9SQ21"/>
<dbReference type="SUPFAM" id="SSF49265">
    <property type="entry name" value="Fibronectin type III"/>
    <property type="match status" value="1"/>
</dbReference>
<dbReference type="CDD" id="cd00063">
    <property type="entry name" value="FN3"/>
    <property type="match status" value="1"/>
</dbReference>
<dbReference type="InterPro" id="IPR003961">
    <property type="entry name" value="FN3_dom"/>
</dbReference>
<dbReference type="Gene3D" id="6.10.250.2590">
    <property type="match status" value="1"/>
</dbReference>
<dbReference type="GO" id="GO:0003713">
    <property type="term" value="F:transcription coactivator activity"/>
    <property type="evidence" value="ECO:0007669"/>
    <property type="project" value="TreeGrafter"/>
</dbReference>
<dbReference type="Gene3D" id="2.60.40.10">
    <property type="entry name" value="Immunoglobulins"/>
    <property type="match status" value="1"/>
</dbReference>
<dbReference type="InterPro" id="IPR059124">
    <property type="entry name" value="Kelch_HCF"/>
</dbReference>
<dbReference type="OrthoDB" id="10001928at2759"/>
<keyword evidence="3" id="KW-0597">Phosphoprotein</keyword>
<organism evidence="7 8">
    <name type="scientific">Diabrotica balteata</name>
    <name type="common">Banded cucumber beetle</name>
    <dbReference type="NCBI Taxonomy" id="107213"/>
    <lineage>
        <taxon>Eukaryota</taxon>
        <taxon>Metazoa</taxon>
        <taxon>Ecdysozoa</taxon>
        <taxon>Arthropoda</taxon>
        <taxon>Hexapoda</taxon>
        <taxon>Insecta</taxon>
        <taxon>Pterygota</taxon>
        <taxon>Neoptera</taxon>
        <taxon>Endopterygota</taxon>
        <taxon>Coleoptera</taxon>
        <taxon>Polyphaga</taxon>
        <taxon>Cucujiformia</taxon>
        <taxon>Chrysomeloidea</taxon>
        <taxon>Chrysomelidae</taxon>
        <taxon>Galerucinae</taxon>
        <taxon>Diabroticina</taxon>
        <taxon>Diabroticites</taxon>
        <taxon>Diabrotica</taxon>
    </lineage>
</organism>
<evidence type="ECO:0000313" key="7">
    <source>
        <dbReference type="EMBL" id="CAG9829593.1"/>
    </source>
</evidence>
<dbReference type="InterPro" id="IPR015915">
    <property type="entry name" value="Kelch-typ_b-propeller"/>
</dbReference>
<dbReference type="GO" id="GO:0006338">
    <property type="term" value="P:chromatin remodeling"/>
    <property type="evidence" value="ECO:0007669"/>
    <property type="project" value="TreeGrafter"/>
</dbReference>
<evidence type="ECO:0000256" key="1">
    <source>
        <dbReference type="ARBA" id="ARBA00004123"/>
    </source>
</evidence>
<dbReference type="InterPro" id="IPR043536">
    <property type="entry name" value="HCF1/2"/>
</dbReference>
<reference evidence="7" key="1">
    <citation type="submission" date="2022-01" db="EMBL/GenBank/DDBJ databases">
        <authorList>
            <person name="King R."/>
        </authorList>
    </citation>
    <scope>NUCLEOTIDE SEQUENCE</scope>
</reference>
<dbReference type="FunFam" id="2.120.10.80:FF:000015">
    <property type="entry name" value="host cell factor 1 isoform X1"/>
    <property type="match status" value="1"/>
</dbReference>
<keyword evidence="2" id="KW-0880">Kelch repeat</keyword>
<evidence type="ECO:0000256" key="4">
    <source>
        <dbReference type="ARBA" id="ARBA00022737"/>
    </source>
</evidence>
<proteinExistence type="predicted"/>
<keyword evidence="8" id="KW-1185">Reference proteome</keyword>
<dbReference type="GO" id="GO:0035097">
    <property type="term" value="C:histone methyltransferase complex"/>
    <property type="evidence" value="ECO:0007669"/>
    <property type="project" value="TreeGrafter"/>
</dbReference>
<evidence type="ECO:0000259" key="6">
    <source>
        <dbReference type="Pfam" id="PF13854"/>
    </source>
</evidence>
<dbReference type="PANTHER" id="PTHR46003:SF1">
    <property type="entry name" value="HOST CELL FACTOR"/>
    <property type="match status" value="1"/>
</dbReference>
<keyword evidence="4" id="KW-0677">Repeat</keyword>
<protein>
    <recommendedName>
        <fullName evidence="6">Host cell factor Kelch-repeats domain-containing protein</fullName>
    </recommendedName>
</protein>
<dbReference type="Proteomes" id="UP001153709">
    <property type="component" value="Chromosome 2"/>
</dbReference>
<keyword evidence="5" id="KW-0539">Nucleus</keyword>
<dbReference type="Pfam" id="PF13854">
    <property type="entry name" value="Kelch_HCF"/>
    <property type="match status" value="1"/>
</dbReference>
<dbReference type="InterPro" id="IPR036116">
    <property type="entry name" value="FN3_sf"/>
</dbReference>
<dbReference type="EMBL" id="OU898277">
    <property type="protein sequence ID" value="CAG9829593.1"/>
    <property type="molecule type" value="Genomic_DNA"/>
</dbReference>
<accession>A0A9N9SQ21</accession>
<feature type="domain" description="Host cell factor Kelch-repeats" evidence="6">
    <location>
        <begin position="6"/>
        <end position="344"/>
    </location>
</feature>
<dbReference type="Gene3D" id="2.120.10.80">
    <property type="entry name" value="Kelch-type beta propeller"/>
    <property type="match status" value="2"/>
</dbReference>
<dbReference type="SUPFAM" id="SSF117281">
    <property type="entry name" value="Kelch motif"/>
    <property type="match status" value="1"/>
</dbReference>
<dbReference type="PANTHER" id="PTHR46003">
    <property type="entry name" value="HOST CELL FACTOR"/>
    <property type="match status" value="1"/>
</dbReference>
<evidence type="ECO:0000256" key="3">
    <source>
        <dbReference type="ARBA" id="ARBA00022553"/>
    </source>
</evidence>
<gene>
    <name evidence="7" type="ORF">DIABBA_LOCUS3372</name>
</gene>
<dbReference type="InterPro" id="IPR013783">
    <property type="entry name" value="Ig-like_fold"/>
</dbReference>
<comment type="subcellular location">
    <subcellularLocation>
        <location evidence="1">Nucleus</location>
    </subcellularLocation>
</comment>